<evidence type="ECO:0000256" key="7">
    <source>
        <dbReference type="ARBA" id="ARBA00022795"/>
    </source>
</evidence>
<protein>
    <recommendedName>
        <fullName evidence="5">Peptidoglycan hydrolase FlgJ</fullName>
    </recommendedName>
    <alternativeName>
        <fullName evidence="11">Muramidase FlgJ</fullName>
    </alternativeName>
</protein>
<comment type="caution">
    <text evidence="13">The sequence shown here is derived from an EMBL/GenBank/DDBJ whole genome shotgun (WGS) entry which is preliminary data.</text>
</comment>
<keyword evidence="10" id="KW-0961">Cell wall biogenesis/degradation</keyword>
<comment type="similarity">
    <text evidence="3">In the N-terminal section; belongs to the FlgJ family.</text>
</comment>
<evidence type="ECO:0000256" key="1">
    <source>
        <dbReference type="ARBA" id="ARBA00002954"/>
    </source>
</evidence>
<keyword evidence="13" id="KW-0969">Cilium</keyword>
<comment type="function">
    <text evidence="1">Flagellum-specific muramidase which hydrolyzes the peptidoglycan layer to assemble the rod structure in the periplasmic space.</text>
</comment>
<evidence type="ECO:0000256" key="3">
    <source>
        <dbReference type="ARBA" id="ARBA00006880"/>
    </source>
</evidence>
<keyword evidence="7" id="KW-1005">Bacterial flagellum biogenesis</keyword>
<sequence length="346" mass="35767">MTDAALSANASLSTWTDLSGFDQLRAQAQQDGKAALPAVAKQFEALFTQMMLKSMREASDSFGDALGDSDAGKAYRDLFDQQLSVSLAQGGKGIGIAQMLVRQLGGAATPAPDGSGAAIGTTGGSGAAVAAGADDTADDADGIGDPGQLPATADQFQRRLASVVEAGRKVGRSAMKWLPQDAQEFVRALAPYAEAAAQKLGLSVRTVLAQAALETQWGKRMPRGADGSSSFNLFGIKAGESWSGRKVGVPTLEYEGGVAVRRRAQFRAYDSPAQSFKDYANLIASDPRYAAARGHGDDVRGFASALVRGGYASDPSYAEKISAIAGSPQMRAALAALKNPAGVPND</sequence>
<keyword evidence="6" id="KW-0574">Periplasm</keyword>
<dbReference type="InterPro" id="IPR051056">
    <property type="entry name" value="Glycosyl_Hydrolase_73"/>
</dbReference>
<dbReference type="SMART" id="SM00047">
    <property type="entry name" value="LYZ2"/>
    <property type="match status" value="1"/>
</dbReference>
<keyword evidence="9" id="KW-0326">Glycosidase</keyword>
<keyword evidence="8 13" id="KW-0378">Hydrolase</keyword>
<dbReference type="InterPro" id="IPR013377">
    <property type="entry name" value="FlgJ"/>
</dbReference>
<reference evidence="13 14" key="1">
    <citation type="submission" date="2024-06" db="EMBL/GenBank/DDBJ databases">
        <authorList>
            <person name="Woo H."/>
        </authorList>
    </citation>
    <scope>NUCLEOTIDE SEQUENCE [LARGE SCALE GENOMIC DNA]</scope>
    <source>
        <strain evidence="13 14">S2-g</strain>
    </source>
</reference>
<evidence type="ECO:0000313" key="14">
    <source>
        <dbReference type="Proteomes" id="UP001556170"/>
    </source>
</evidence>
<dbReference type="Gene3D" id="1.10.530.10">
    <property type="match status" value="1"/>
</dbReference>
<evidence type="ECO:0000313" key="13">
    <source>
        <dbReference type="EMBL" id="MEW9625455.1"/>
    </source>
</evidence>
<dbReference type="InterPro" id="IPR002901">
    <property type="entry name" value="MGlyc_endo_b_GlcNAc-like_dom"/>
</dbReference>
<dbReference type="Proteomes" id="UP001556170">
    <property type="component" value="Unassembled WGS sequence"/>
</dbReference>
<dbReference type="RefSeq" id="WP_367845748.1">
    <property type="nucleotide sequence ID" value="NZ_JBFOHL010000014.1"/>
</dbReference>
<keyword evidence="14" id="KW-1185">Reference proteome</keyword>
<organism evidence="13 14">
    <name type="scientific">Rhodanobacter geophilus</name>
    <dbReference type="NCBI Taxonomy" id="3162488"/>
    <lineage>
        <taxon>Bacteria</taxon>
        <taxon>Pseudomonadati</taxon>
        <taxon>Pseudomonadota</taxon>
        <taxon>Gammaproteobacteria</taxon>
        <taxon>Lysobacterales</taxon>
        <taxon>Rhodanobacteraceae</taxon>
        <taxon>Rhodanobacter</taxon>
    </lineage>
</organism>
<dbReference type="EMBL" id="JBFOHL010000014">
    <property type="protein sequence ID" value="MEW9625455.1"/>
    <property type="molecule type" value="Genomic_DNA"/>
</dbReference>
<evidence type="ECO:0000256" key="4">
    <source>
        <dbReference type="ARBA" id="ARBA00007974"/>
    </source>
</evidence>
<evidence type="ECO:0000256" key="2">
    <source>
        <dbReference type="ARBA" id="ARBA00004418"/>
    </source>
</evidence>
<evidence type="ECO:0000256" key="6">
    <source>
        <dbReference type="ARBA" id="ARBA00022764"/>
    </source>
</evidence>
<evidence type="ECO:0000259" key="12">
    <source>
        <dbReference type="SMART" id="SM00047"/>
    </source>
</evidence>
<dbReference type="GO" id="GO:0016787">
    <property type="term" value="F:hydrolase activity"/>
    <property type="evidence" value="ECO:0007669"/>
    <property type="project" value="UniProtKB-KW"/>
</dbReference>
<dbReference type="Gene3D" id="2.10.70.40">
    <property type="entry name" value="peptidoglycan hydrolase"/>
    <property type="match status" value="1"/>
</dbReference>
<evidence type="ECO:0000256" key="5">
    <source>
        <dbReference type="ARBA" id="ARBA00013433"/>
    </source>
</evidence>
<evidence type="ECO:0000256" key="10">
    <source>
        <dbReference type="ARBA" id="ARBA00023316"/>
    </source>
</evidence>
<name>A0ABV3QS82_9GAMM</name>
<dbReference type="InterPro" id="IPR019301">
    <property type="entry name" value="Flagellar_prot_FlgJ_N"/>
</dbReference>
<dbReference type="PANTHER" id="PTHR33308">
    <property type="entry name" value="PEPTIDOGLYCAN HYDROLASE FLGJ"/>
    <property type="match status" value="1"/>
</dbReference>
<feature type="domain" description="Mannosyl-glycoprotein endo-beta-N-acetylglucosamidase-like" evidence="12">
    <location>
        <begin position="174"/>
        <end position="339"/>
    </location>
</feature>
<evidence type="ECO:0000256" key="8">
    <source>
        <dbReference type="ARBA" id="ARBA00022801"/>
    </source>
</evidence>
<keyword evidence="13" id="KW-0966">Cell projection</keyword>
<dbReference type="Pfam" id="PF01832">
    <property type="entry name" value="Glucosaminidase"/>
    <property type="match status" value="1"/>
</dbReference>
<dbReference type="PANTHER" id="PTHR33308:SF9">
    <property type="entry name" value="PEPTIDOGLYCAN HYDROLASE FLGJ"/>
    <property type="match status" value="1"/>
</dbReference>
<dbReference type="NCBIfam" id="TIGR02541">
    <property type="entry name" value="flagell_FlgJ"/>
    <property type="match status" value="1"/>
</dbReference>
<dbReference type="Pfam" id="PF10135">
    <property type="entry name" value="Rod-binding"/>
    <property type="match status" value="1"/>
</dbReference>
<proteinExistence type="inferred from homology"/>
<comment type="similarity">
    <text evidence="4">In the C-terminal section; belongs to the glycosyl hydrolase 73 family.</text>
</comment>
<gene>
    <name evidence="13" type="primary">flgJ</name>
    <name evidence="13" type="ORF">ABQJ56_14595</name>
</gene>
<evidence type="ECO:0000256" key="9">
    <source>
        <dbReference type="ARBA" id="ARBA00023295"/>
    </source>
</evidence>
<comment type="subcellular location">
    <subcellularLocation>
        <location evidence="2">Periplasm</location>
    </subcellularLocation>
</comment>
<keyword evidence="13" id="KW-0282">Flagellum</keyword>
<accession>A0ABV3QS82</accession>
<evidence type="ECO:0000256" key="11">
    <source>
        <dbReference type="ARBA" id="ARBA00030835"/>
    </source>
</evidence>